<organism evidence="6 7">
    <name type="scientific">Neolamprologus brichardi</name>
    <name type="common">Fairy cichlid</name>
    <name type="synonym">Lamprologus brichardi</name>
    <dbReference type="NCBI Taxonomy" id="32507"/>
    <lineage>
        <taxon>Eukaryota</taxon>
        <taxon>Metazoa</taxon>
        <taxon>Chordata</taxon>
        <taxon>Craniata</taxon>
        <taxon>Vertebrata</taxon>
        <taxon>Euteleostomi</taxon>
        <taxon>Actinopterygii</taxon>
        <taxon>Neopterygii</taxon>
        <taxon>Teleostei</taxon>
        <taxon>Neoteleostei</taxon>
        <taxon>Acanthomorphata</taxon>
        <taxon>Ovalentaria</taxon>
        <taxon>Cichlomorphae</taxon>
        <taxon>Cichliformes</taxon>
        <taxon>Cichlidae</taxon>
        <taxon>African cichlids</taxon>
        <taxon>Pseudocrenilabrinae</taxon>
        <taxon>Lamprologini</taxon>
        <taxon>Neolamprologus</taxon>
    </lineage>
</organism>
<dbReference type="STRING" id="32507.ENSNBRP00000031851"/>
<reference evidence="6" key="1">
    <citation type="submission" date="2025-08" db="UniProtKB">
        <authorList>
            <consortium name="Ensembl"/>
        </authorList>
    </citation>
    <scope>IDENTIFICATION</scope>
</reference>
<dbReference type="PROSITE" id="PS50089">
    <property type="entry name" value="ZF_RING_2"/>
    <property type="match status" value="1"/>
</dbReference>
<dbReference type="OMA" id="RHETLIC"/>
<evidence type="ECO:0000256" key="2">
    <source>
        <dbReference type="ARBA" id="ARBA00022771"/>
    </source>
</evidence>
<reference evidence="6" key="2">
    <citation type="submission" date="2025-09" db="UniProtKB">
        <authorList>
            <consortium name="Ensembl"/>
        </authorList>
    </citation>
    <scope>IDENTIFICATION</scope>
</reference>
<dbReference type="GeneTree" id="ENSGT00940000165823"/>
<dbReference type="Proteomes" id="UP000261580">
    <property type="component" value="Unassembled WGS sequence"/>
</dbReference>
<dbReference type="Gene3D" id="3.30.40.10">
    <property type="entry name" value="Zinc/RING finger domain, C3HC4 (zinc finger)"/>
    <property type="match status" value="1"/>
</dbReference>
<name>A0A3Q4I9J8_NEOBR</name>
<dbReference type="InterPro" id="IPR001841">
    <property type="entry name" value="Znf_RING"/>
</dbReference>
<evidence type="ECO:0000313" key="6">
    <source>
        <dbReference type="Ensembl" id="ENSNBRP00000031851.1"/>
    </source>
</evidence>
<sequence length="99" mass="11527">SIIQSMKSLRFSPSIEQFQCSICLYSFKNPVSIPCGHNFCLECIKRYWDVAHKSDCPLCKESFRSRPELRVNWALKEITERFQRHKETWKSKAGGGLGQ</sequence>
<evidence type="ECO:0000256" key="1">
    <source>
        <dbReference type="ARBA" id="ARBA00022723"/>
    </source>
</evidence>
<keyword evidence="3" id="KW-0862">Zinc</keyword>
<evidence type="ECO:0000256" key="3">
    <source>
        <dbReference type="ARBA" id="ARBA00022833"/>
    </source>
</evidence>
<dbReference type="PANTHER" id="PTHR25465:SF32">
    <property type="entry name" value="BLOODTHIRSTY-RELATED GENE FAMILY, MEMBER 16 ISOFORM X1-RELATED"/>
    <property type="match status" value="1"/>
</dbReference>
<evidence type="ECO:0000259" key="5">
    <source>
        <dbReference type="PROSITE" id="PS50089"/>
    </source>
</evidence>
<keyword evidence="1" id="KW-0479">Metal-binding</keyword>
<proteinExistence type="predicted"/>
<keyword evidence="7" id="KW-1185">Reference proteome</keyword>
<feature type="domain" description="RING-type" evidence="5">
    <location>
        <begin position="20"/>
        <end position="60"/>
    </location>
</feature>
<dbReference type="AlphaFoldDB" id="A0A3Q4I9J8"/>
<dbReference type="InterPro" id="IPR017907">
    <property type="entry name" value="Znf_RING_CS"/>
</dbReference>
<dbReference type="Pfam" id="PF15227">
    <property type="entry name" value="zf-C3HC4_4"/>
    <property type="match status" value="1"/>
</dbReference>
<dbReference type="SUPFAM" id="SSF57850">
    <property type="entry name" value="RING/U-box"/>
    <property type="match status" value="1"/>
</dbReference>
<evidence type="ECO:0000313" key="7">
    <source>
        <dbReference type="Proteomes" id="UP000261580"/>
    </source>
</evidence>
<accession>A0A3Q4I9J8</accession>
<dbReference type="SMART" id="SM00184">
    <property type="entry name" value="RING"/>
    <property type="match status" value="1"/>
</dbReference>
<keyword evidence="2 4" id="KW-0863">Zinc-finger</keyword>
<dbReference type="InterPro" id="IPR051051">
    <property type="entry name" value="E3_ubiq-ligase_TRIM/RNF"/>
</dbReference>
<dbReference type="GO" id="GO:0008270">
    <property type="term" value="F:zinc ion binding"/>
    <property type="evidence" value="ECO:0007669"/>
    <property type="project" value="UniProtKB-KW"/>
</dbReference>
<evidence type="ECO:0000256" key="4">
    <source>
        <dbReference type="PROSITE-ProRule" id="PRU00175"/>
    </source>
</evidence>
<dbReference type="Ensembl" id="ENSNBRT00000032658.1">
    <property type="protein sequence ID" value="ENSNBRP00000031851.1"/>
    <property type="gene ID" value="ENSNBRG00000024201.1"/>
</dbReference>
<protein>
    <recommendedName>
        <fullName evidence="5">RING-type domain-containing protein</fullName>
    </recommendedName>
</protein>
<dbReference type="PANTHER" id="PTHR25465">
    <property type="entry name" value="B-BOX DOMAIN CONTAINING"/>
    <property type="match status" value="1"/>
</dbReference>
<dbReference type="InterPro" id="IPR013083">
    <property type="entry name" value="Znf_RING/FYVE/PHD"/>
</dbReference>
<dbReference type="PROSITE" id="PS00518">
    <property type="entry name" value="ZF_RING_1"/>
    <property type="match status" value="1"/>
</dbReference>